<gene>
    <name evidence="10" type="ORF">SCF082_LOCUS28806</name>
</gene>
<evidence type="ECO:0000313" key="10">
    <source>
        <dbReference type="EMBL" id="CAK9052713.1"/>
    </source>
</evidence>
<dbReference type="Pfam" id="PF10437">
    <property type="entry name" value="Lip_prot_lig_C"/>
    <property type="match status" value="1"/>
</dbReference>
<sequence>MAFRLVTARIPHPARFARGRRWSSGARILKSEVPDIIFHFAVEDYLMNFAKITSPLLYLWRPQPVVTIGRHQNPWKECVLEQLQSDQVALVRRRSGGGAVFQDPGCSVFTFIFPSAAFDIDRNLETVLGGLRRLGVAAEKKGRNDLVYQGKKISGSAFKHAPDRQVSLHHGTILIDTDLTALQRYLTPDKRKLQAKGISSVGARVMNLREAFPSLTHQDLCDALTEEFRDREGASGPVEEISEQSELAQAKAFQDLMAELGDKSWRFGKTPEFSHQFETRIDGVGVFDVHLKVVHGVIEDATIFSDALFPDVISAAMTSLCGVEYGVLGRSQEMESGYLVLVHYGEVPSTWHVRILLGHIQGNEWQILTPDYDRYSEQLDHLNPDFADFIYLGASTTVPPRVPAHEIYGFAPMDPATLANHIHQGRLEANAERLNRGLPPMAPMGAGPAVVAPPPPAVAPLPGVLVGGGAAAVAAPAGGGAAVAPAGVVGMCWVCVETAGGYSRGEIVVADPGVLPPGHVLIGEKALVPAKDGSAVACFAKKVRVDDAAGYKLEDLRILPVTFDAQGVRRREFAQAVAAMVEGTPQGGGLQLEGPATALNVLKSLRDQSMTPTSFHEFWLRSAEIPRGDRSIYEHEVLSRILESIVTIDQLNVSGLQGIELLVRRLQVIREAHRILPSSPDYSSAEFFMGWKYRKGAHGVDPDLAHHVAAELKSEAMILKESRKAKEEAQARRRNPEMMSGMGGADSACPAEEFDGYGRGLNPSFREDRLRELFPLPRAPPLQCDSSYSQEDFVSTVRPYQRDLISLPETGDDPVSLDQVLDEHGRQVLGDPLRTMPLSDEEWGEVLEKGDLVCIPEGSTLYLAQSDIKDYFYSLALPHELQSLFCLPAIAKSAMQDWGLDFDQVDCDAEGGLSLDRVIMESKAPPDLSDGEVIIIPYADNLNVAGIDEQRVQQVKNKIVDRLREIGFRVHEELEACSIGQSLGFLVDGAKGVVAPIPERLHKVRLALDWLARQPWVTGKKVERLIGHCVHFMLLRRELLSIFRAMYDFVHKSYSKKRPLFVRPRDEVAAIGSQREPWRYKYKELPPPREAALNFGDPFSDPSTVKPLKQELEQPDPFELKEKFVEAGRRPADKAKTRAEIARQRSDPPRFKGQTNLERVAVSEAVAKDYTRRTNDLRFFARQSKISLRSAKNLDEACTLFLNNIFEQGVELHEGSKFVAAVKDAFPDFGHKSALPRMIRALQGWTKIDPQKTRPPLPWELVAGIAMKMQARTRHHAALAVLTMFSAYLRPGECLGIQKTDLVRPMPRQEHHTLHLHPAERHEASKVGISEESIQLDSVQLLWLGQALEQLQTDGPFLFELGHAEMVSAWKQALVDLGLEHNHAVLHQL</sequence>
<evidence type="ECO:0000256" key="7">
    <source>
        <dbReference type="ARBA" id="ARBA00022840"/>
    </source>
</evidence>
<dbReference type="Proteomes" id="UP001642464">
    <property type="component" value="Unassembled WGS sequence"/>
</dbReference>
<accession>A0ABP0MNM8</accession>
<dbReference type="InterPro" id="IPR045864">
    <property type="entry name" value="aa-tRNA-synth_II/BPL/LPL"/>
</dbReference>
<dbReference type="Gene3D" id="3.30.930.10">
    <property type="entry name" value="Bira Bifunctional Protein, Domain 2"/>
    <property type="match status" value="1"/>
</dbReference>
<keyword evidence="6" id="KW-0547">Nucleotide-binding</keyword>
<dbReference type="SUPFAM" id="SSF82649">
    <property type="entry name" value="SufE/NifU"/>
    <property type="match status" value="1"/>
</dbReference>
<dbReference type="PANTHER" id="PTHR12561">
    <property type="entry name" value="LIPOATE-PROTEIN LIGASE"/>
    <property type="match status" value="1"/>
</dbReference>
<evidence type="ECO:0000313" key="11">
    <source>
        <dbReference type="Proteomes" id="UP001642464"/>
    </source>
</evidence>
<evidence type="ECO:0000256" key="6">
    <source>
        <dbReference type="ARBA" id="ARBA00022741"/>
    </source>
</evidence>
<comment type="caution">
    <text evidence="10">The sequence shown here is derived from an EMBL/GenBank/DDBJ whole genome shotgun (WGS) entry which is preliminary data.</text>
</comment>
<comment type="catalytic activity">
    <reaction evidence="8">
        <text>L-lysyl-[lipoyl-carrier protein] + (R)-lipoate + ATP = N(6)-[(R)-lipoyl]-L-lysyl-[lipoyl-carrier protein] + AMP + diphosphate + H(+)</text>
        <dbReference type="Rhea" id="RHEA:49288"/>
        <dbReference type="Rhea" id="RHEA-COMP:10500"/>
        <dbReference type="Rhea" id="RHEA-COMP:10502"/>
        <dbReference type="ChEBI" id="CHEBI:15378"/>
        <dbReference type="ChEBI" id="CHEBI:29969"/>
        <dbReference type="ChEBI" id="CHEBI:30616"/>
        <dbReference type="ChEBI" id="CHEBI:33019"/>
        <dbReference type="ChEBI" id="CHEBI:83088"/>
        <dbReference type="ChEBI" id="CHEBI:83099"/>
        <dbReference type="ChEBI" id="CHEBI:456215"/>
        <dbReference type="EC" id="6.3.1.20"/>
    </reaction>
</comment>
<dbReference type="EMBL" id="CAXAMM010022891">
    <property type="protein sequence ID" value="CAK9052713.1"/>
    <property type="molecule type" value="Genomic_DNA"/>
</dbReference>
<dbReference type="PANTHER" id="PTHR12561:SF3">
    <property type="entry name" value="LIPOYLTRANSFERASE 1, MITOCHONDRIAL"/>
    <property type="match status" value="1"/>
</dbReference>
<evidence type="ECO:0000256" key="5">
    <source>
        <dbReference type="ARBA" id="ARBA00022598"/>
    </source>
</evidence>
<dbReference type="GO" id="GO:0016874">
    <property type="term" value="F:ligase activity"/>
    <property type="evidence" value="ECO:0007669"/>
    <property type="project" value="UniProtKB-KW"/>
</dbReference>
<name>A0ABP0MNM8_9DINO</name>
<dbReference type="Pfam" id="PF21948">
    <property type="entry name" value="LplA-B_cat"/>
    <property type="match status" value="1"/>
</dbReference>
<dbReference type="NCBIfam" id="TIGR00545">
    <property type="entry name" value="lipoyltrans"/>
    <property type="match status" value="1"/>
</dbReference>
<evidence type="ECO:0000259" key="9">
    <source>
        <dbReference type="PROSITE" id="PS51733"/>
    </source>
</evidence>
<dbReference type="InterPro" id="IPR019491">
    <property type="entry name" value="Lipoate_protein_ligase_C"/>
</dbReference>
<comment type="pathway">
    <text evidence="2">Protein modification; protein lipoylation via exogenous pathway; protein N(6)-(lipoyl)lysine from lipoate: step 1/2.</text>
</comment>
<keyword evidence="11" id="KW-1185">Reference proteome</keyword>
<reference evidence="10 11" key="1">
    <citation type="submission" date="2024-02" db="EMBL/GenBank/DDBJ databases">
        <authorList>
            <person name="Chen Y."/>
            <person name="Shah S."/>
            <person name="Dougan E. K."/>
            <person name="Thang M."/>
            <person name="Chan C."/>
        </authorList>
    </citation>
    <scope>NUCLEOTIDE SEQUENCE [LARGE SCALE GENOMIC DNA]</scope>
</reference>
<dbReference type="EC" id="6.3.1.20" evidence="4"/>
<dbReference type="InterPro" id="IPR004143">
    <property type="entry name" value="BPL_LPL_catalytic"/>
</dbReference>
<dbReference type="PROSITE" id="PS51733">
    <property type="entry name" value="BPL_LPL_CATALYTIC"/>
    <property type="match status" value="1"/>
</dbReference>
<comment type="pathway">
    <text evidence="1">Protein modification; protein lipoylation via exogenous pathway; protein N(6)-(lipoyl)lysine from lipoate: step 2/2.</text>
</comment>
<dbReference type="Gene3D" id="3.30.390.50">
    <property type="entry name" value="CO dehydrogenase flavoprotein, C-terminal domain"/>
    <property type="match status" value="1"/>
</dbReference>
<dbReference type="SUPFAM" id="SSF55681">
    <property type="entry name" value="Class II aaRS and biotin synthetases"/>
    <property type="match status" value="1"/>
</dbReference>
<keyword evidence="5 10" id="KW-0436">Ligase</keyword>
<protein>
    <recommendedName>
        <fullName evidence="4">lipoate--protein ligase</fullName>
        <ecNumber evidence="4">6.3.1.20</ecNumber>
    </recommendedName>
</protein>
<keyword evidence="7" id="KW-0067">ATP-binding</keyword>
<feature type="domain" description="BPL/LPL catalytic" evidence="9">
    <location>
        <begin position="51"/>
        <end position="236"/>
    </location>
</feature>
<evidence type="ECO:0000256" key="1">
    <source>
        <dbReference type="ARBA" id="ARBA00005085"/>
    </source>
</evidence>
<evidence type="ECO:0000256" key="3">
    <source>
        <dbReference type="ARBA" id="ARBA00008242"/>
    </source>
</evidence>
<comment type="similarity">
    <text evidence="3">Belongs to the LplA family.</text>
</comment>
<evidence type="ECO:0000256" key="2">
    <source>
        <dbReference type="ARBA" id="ARBA00005124"/>
    </source>
</evidence>
<dbReference type="CDD" id="cd16443">
    <property type="entry name" value="LplA"/>
    <property type="match status" value="1"/>
</dbReference>
<evidence type="ECO:0000256" key="8">
    <source>
        <dbReference type="ARBA" id="ARBA00048037"/>
    </source>
</evidence>
<evidence type="ECO:0000256" key="4">
    <source>
        <dbReference type="ARBA" id="ARBA00012367"/>
    </source>
</evidence>
<proteinExistence type="inferred from homology"/>
<dbReference type="InterPro" id="IPR004562">
    <property type="entry name" value="LipoylTrfase_LipoateP_Ligase"/>
</dbReference>
<organism evidence="10 11">
    <name type="scientific">Durusdinium trenchii</name>
    <dbReference type="NCBI Taxonomy" id="1381693"/>
    <lineage>
        <taxon>Eukaryota</taxon>
        <taxon>Sar</taxon>
        <taxon>Alveolata</taxon>
        <taxon>Dinophyceae</taxon>
        <taxon>Suessiales</taxon>
        <taxon>Symbiodiniaceae</taxon>
        <taxon>Durusdinium</taxon>
    </lineage>
</organism>